<dbReference type="EMBL" id="BLZA01000030">
    <property type="protein sequence ID" value="GHJ88172.1"/>
    <property type="molecule type" value="Genomic_DNA"/>
</dbReference>
<keyword evidence="2" id="KW-1185">Reference proteome</keyword>
<evidence type="ECO:0000313" key="2">
    <source>
        <dbReference type="Proteomes" id="UP000620104"/>
    </source>
</evidence>
<protein>
    <submittedName>
        <fullName evidence="1">Uncharacterized protein</fullName>
    </submittedName>
</protein>
<proteinExistence type="predicted"/>
<name>A0A8H3TW13_9TREE</name>
<sequence>MGGNAFSNNEITMTRIDDQLYQQVAYELEAILGHFYRQVLFPPSAPGKVDHGDIDFLVSELKGTQDVEVENAIAKQLNAAAVFRNGAMTSYAVPHPQRIGQHVQVDIQLCKPDYLPWLYFITSYGDLVPILGSIHHKFGLTINDKGLWVHLDLPKAALTCGVPRSEMTIFVTLDADKMMEFMGLDAAAYRKGFSTEEEIFDWIASGKYFRPVLHWTSTLSDGRAKQDETADTSKETQTTKRRMLARFGSYSQSRPAGPLAKSTPTAVAFEAVTFFDKRKHYDTQMAYCLSEVQDFDFWQQVRATFPGSSSRKARIIRSLKKWVIVEDGEMRIGLQAVEQSRLSRGSKQELQGRLNWIAENWEEAYQREKTAGKKKAVSGNEKTCGGENGDCCY</sequence>
<reference evidence="1" key="1">
    <citation type="submission" date="2020-07" db="EMBL/GenBank/DDBJ databases">
        <title>Draft Genome Sequence of a Deep-Sea Yeast, Naganishia (Cryptococcus) liquefaciens strain N6.</title>
        <authorList>
            <person name="Han Y.W."/>
            <person name="Kajitani R."/>
            <person name="Morimoto H."/>
            <person name="Parhat M."/>
            <person name="Tsubouchi H."/>
            <person name="Bakenova O."/>
            <person name="Ogata M."/>
            <person name="Argunhan B."/>
            <person name="Aoki R."/>
            <person name="Kajiwara S."/>
            <person name="Itoh T."/>
            <person name="Iwasaki H."/>
        </authorList>
    </citation>
    <scope>NUCLEOTIDE SEQUENCE</scope>
    <source>
        <strain evidence="1">N6</strain>
    </source>
</reference>
<gene>
    <name evidence="1" type="ORF">NliqN6_4574</name>
</gene>
<evidence type="ECO:0000313" key="1">
    <source>
        <dbReference type="EMBL" id="GHJ88172.1"/>
    </source>
</evidence>
<dbReference type="OrthoDB" id="4708870at2759"/>
<accession>A0A8H3TW13</accession>
<dbReference type="Proteomes" id="UP000620104">
    <property type="component" value="Unassembled WGS sequence"/>
</dbReference>
<dbReference type="AlphaFoldDB" id="A0A8H3TW13"/>
<organism evidence="1 2">
    <name type="scientific">Naganishia liquefaciens</name>
    <dbReference type="NCBI Taxonomy" id="104408"/>
    <lineage>
        <taxon>Eukaryota</taxon>
        <taxon>Fungi</taxon>
        <taxon>Dikarya</taxon>
        <taxon>Basidiomycota</taxon>
        <taxon>Agaricomycotina</taxon>
        <taxon>Tremellomycetes</taxon>
        <taxon>Filobasidiales</taxon>
        <taxon>Filobasidiaceae</taxon>
        <taxon>Naganishia</taxon>
    </lineage>
</organism>
<comment type="caution">
    <text evidence="1">The sequence shown here is derived from an EMBL/GenBank/DDBJ whole genome shotgun (WGS) entry which is preliminary data.</text>
</comment>